<dbReference type="PROSITE" id="PS51678">
    <property type="entry name" value="SAM_MT_PRMT"/>
    <property type="match status" value="1"/>
</dbReference>
<dbReference type="Pfam" id="PF06325">
    <property type="entry name" value="PrmA"/>
    <property type="match status" value="1"/>
</dbReference>
<keyword evidence="10" id="KW-0804">Transcription</keyword>
<evidence type="ECO:0000313" key="16">
    <source>
        <dbReference type="Proteomes" id="UP000225706"/>
    </source>
</evidence>
<dbReference type="Gene3D" id="2.30.29.30">
    <property type="entry name" value="Pleckstrin-homology domain (PH domain)/Phosphotyrosine-binding domain (PTB)"/>
    <property type="match status" value="1"/>
</dbReference>
<evidence type="ECO:0000259" key="14">
    <source>
        <dbReference type="Pfam" id="PF22528"/>
    </source>
</evidence>
<comment type="caution">
    <text evidence="15">The sequence shown here is derived from an EMBL/GenBank/DDBJ whole genome shotgun (WGS) entry which is preliminary data.</text>
</comment>
<dbReference type="GO" id="GO:0070611">
    <property type="term" value="F:histone H3R2 methyltransferase activity"/>
    <property type="evidence" value="ECO:0007669"/>
    <property type="project" value="TreeGrafter"/>
</dbReference>
<feature type="domain" description="Protein arginine N-methyltransferase" evidence="14">
    <location>
        <begin position="276"/>
        <end position="442"/>
    </location>
</feature>
<evidence type="ECO:0000256" key="5">
    <source>
        <dbReference type="ARBA" id="ARBA00022603"/>
    </source>
</evidence>
<dbReference type="GO" id="GO:0032259">
    <property type="term" value="P:methylation"/>
    <property type="evidence" value="ECO:0007669"/>
    <property type="project" value="UniProtKB-KW"/>
</dbReference>
<dbReference type="PANTHER" id="PTHR11006">
    <property type="entry name" value="PROTEIN ARGININE N-METHYLTRANSFERASE"/>
    <property type="match status" value="1"/>
</dbReference>
<dbReference type="PANTHER" id="PTHR11006:SF10">
    <property type="entry name" value="HISTONE-ARGININE METHYLTRANSFERASE CARMER-RELATED"/>
    <property type="match status" value="1"/>
</dbReference>
<evidence type="ECO:0000313" key="15">
    <source>
        <dbReference type="EMBL" id="PFX12633.1"/>
    </source>
</evidence>
<keyword evidence="4" id="KW-0963">Cytoplasm</keyword>
<keyword evidence="8" id="KW-0156">Chromatin regulator</keyword>
<evidence type="ECO:0000256" key="1">
    <source>
        <dbReference type="ARBA" id="ARBA00004123"/>
    </source>
</evidence>
<dbReference type="SUPFAM" id="SSF53335">
    <property type="entry name" value="S-adenosyl-L-methionine-dependent methyltransferases"/>
    <property type="match status" value="1"/>
</dbReference>
<evidence type="ECO:0000256" key="4">
    <source>
        <dbReference type="ARBA" id="ARBA00022490"/>
    </source>
</evidence>
<keyword evidence="5 13" id="KW-0489">Methyltransferase</keyword>
<dbReference type="Gene3D" id="2.70.160.11">
    <property type="entry name" value="Hnrnp arginine n-methyltransferase1"/>
    <property type="match status" value="1"/>
</dbReference>
<comment type="subcellular location">
    <subcellularLocation>
        <location evidence="2">Cytoplasm</location>
    </subcellularLocation>
    <subcellularLocation>
        <location evidence="1">Nucleus</location>
    </subcellularLocation>
</comment>
<dbReference type="InterPro" id="IPR011993">
    <property type="entry name" value="PH-like_dom_sf"/>
</dbReference>
<dbReference type="GO" id="GO:0035242">
    <property type="term" value="F:protein-arginine omega-N asymmetric methyltransferase activity"/>
    <property type="evidence" value="ECO:0007669"/>
    <property type="project" value="UniProtKB-EC"/>
</dbReference>
<dbReference type="GO" id="GO:0005634">
    <property type="term" value="C:nucleus"/>
    <property type="evidence" value="ECO:0007669"/>
    <property type="project" value="UniProtKB-SubCell"/>
</dbReference>
<proteinExistence type="predicted"/>
<dbReference type="CDD" id="cd02440">
    <property type="entry name" value="AdoMet_MTases"/>
    <property type="match status" value="1"/>
</dbReference>
<dbReference type="EMBL" id="LSMT01001251">
    <property type="protein sequence ID" value="PFX12633.1"/>
    <property type="molecule type" value="Genomic_DNA"/>
</dbReference>
<organism evidence="15 16">
    <name type="scientific">Stylophora pistillata</name>
    <name type="common">Smooth cauliflower coral</name>
    <dbReference type="NCBI Taxonomy" id="50429"/>
    <lineage>
        <taxon>Eukaryota</taxon>
        <taxon>Metazoa</taxon>
        <taxon>Cnidaria</taxon>
        <taxon>Anthozoa</taxon>
        <taxon>Hexacorallia</taxon>
        <taxon>Scleractinia</taxon>
        <taxon>Astrocoeniina</taxon>
        <taxon>Pocilloporidae</taxon>
        <taxon>Stylophora</taxon>
    </lineage>
</organism>
<evidence type="ECO:0000256" key="11">
    <source>
        <dbReference type="ARBA" id="ARBA00023242"/>
    </source>
</evidence>
<protein>
    <recommendedName>
        <fullName evidence="3">type I protein arginine methyltransferase</fullName>
        <ecNumber evidence="3">2.1.1.319</ecNumber>
    </recommendedName>
</protein>
<evidence type="ECO:0000256" key="7">
    <source>
        <dbReference type="ARBA" id="ARBA00022691"/>
    </source>
</evidence>
<dbReference type="Proteomes" id="UP000225706">
    <property type="component" value="Unassembled WGS sequence"/>
</dbReference>
<dbReference type="FunFam" id="3.40.50.150:FF:000031">
    <property type="entry name" value="Putative Histone-arginine methyltransferase CARM1"/>
    <property type="match status" value="1"/>
</dbReference>
<sequence length="599" mass="66320">MDYPMSAKTVVKSQSFRNCRIQIIKGDYSLSTQDGGDCMVDVFGDPCSGSLDIRVRSGNEYMPSFRVTKNTDHCQMGRLRYLIDLPEQNFSVLLSFSHREDVNDFKELLNAASGRMKKRSLFDERTEKASASQYFQFYGYLSQQQNMMQDYVRTSTYQRAMLQNHTDFQDKVVIDVGAGSGILSFFAVQAGAKKVYAIEASSMASHAEALVKHNNLSDKVIVIPGKVEEVEIPEMVDVIISEPMGYMLYNERMLESYLHAKKWLKPEGKMFPTTGDLHVAPFYDDALYMEHFSKANFWYQNSFYGVDLSNLRESALEEYFRQPIVDTFDVRILMAKPVTHTVNFLSAAEEDLHRIEIPLHFILHTSGTVHGLAFWFDVLFQGSNTPVWLSTAPQEPLTHWYQVRCLLHTPIFAKVGQALSGKVLLTSNRRQSYDVEIELSLDGTKVRSTNTLDLKNPYFRYTGTQTPIPAGCNSISPTELYWNMASSTGTGANAGTENGLDAGCGAGIMGNGLVVNAVGAYSGGGILGATPYALGGIPSGLPIVSAVPNASTIEGSSSHYVGSRYVVGNQAAIIHGYTGTSCSEYVTSRGSQHAMVYSR</sequence>
<keyword evidence="6 13" id="KW-0808">Transferase</keyword>
<comment type="catalytic activity">
    <reaction evidence="12">
        <text>L-arginyl-[protein] + 2 S-adenosyl-L-methionine = N(omega),N(omega)-dimethyl-L-arginyl-[protein] + 2 S-adenosyl-L-homocysteine + 2 H(+)</text>
        <dbReference type="Rhea" id="RHEA:48096"/>
        <dbReference type="Rhea" id="RHEA-COMP:10532"/>
        <dbReference type="Rhea" id="RHEA-COMP:11991"/>
        <dbReference type="ChEBI" id="CHEBI:15378"/>
        <dbReference type="ChEBI" id="CHEBI:29965"/>
        <dbReference type="ChEBI" id="CHEBI:57856"/>
        <dbReference type="ChEBI" id="CHEBI:59789"/>
        <dbReference type="ChEBI" id="CHEBI:61897"/>
        <dbReference type="EC" id="2.1.1.319"/>
    </reaction>
</comment>
<evidence type="ECO:0000256" key="13">
    <source>
        <dbReference type="PROSITE-ProRule" id="PRU01015"/>
    </source>
</evidence>
<evidence type="ECO:0000256" key="6">
    <source>
        <dbReference type="ARBA" id="ARBA00022679"/>
    </source>
</evidence>
<gene>
    <name evidence="15" type="primary">CARM1</name>
    <name evidence="15" type="ORF">AWC38_SpisGene23372</name>
</gene>
<name>A0A2B4R741_STYPI</name>
<dbReference type="AlphaFoldDB" id="A0A2B4R741"/>
<evidence type="ECO:0000256" key="12">
    <source>
        <dbReference type="ARBA" id="ARBA00049086"/>
    </source>
</evidence>
<dbReference type="InterPro" id="IPR029063">
    <property type="entry name" value="SAM-dependent_MTases_sf"/>
</dbReference>
<evidence type="ECO:0000256" key="9">
    <source>
        <dbReference type="ARBA" id="ARBA00023015"/>
    </source>
</evidence>
<dbReference type="OrthoDB" id="7848332at2759"/>
<dbReference type="Pfam" id="PF22528">
    <property type="entry name" value="PRMT_C"/>
    <property type="match status" value="1"/>
</dbReference>
<accession>A0A2B4R741</accession>
<dbReference type="STRING" id="50429.A0A2B4R741"/>
<dbReference type="InterPro" id="IPR055135">
    <property type="entry name" value="PRMT_dom"/>
</dbReference>
<evidence type="ECO:0000256" key="3">
    <source>
        <dbReference type="ARBA" id="ARBA00011925"/>
    </source>
</evidence>
<keyword evidence="7 13" id="KW-0949">S-adenosyl-L-methionine</keyword>
<evidence type="ECO:0000256" key="2">
    <source>
        <dbReference type="ARBA" id="ARBA00004496"/>
    </source>
</evidence>
<dbReference type="FunFam" id="2.70.160.11:FF:000002">
    <property type="entry name" value="Probable histone-arginine methyltransferase CARM1"/>
    <property type="match status" value="1"/>
</dbReference>
<evidence type="ECO:0000256" key="10">
    <source>
        <dbReference type="ARBA" id="ARBA00023163"/>
    </source>
</evidence>
<keyword evidence="11" id="KW-0539">Nucleus</keyword>
<dbReference type="GO" id="GO:0005737">
    <property type="term" value="C:cytoplasm"/>
    <property type="evidence" value="ECO:0007669"/>
    <property type="project" value="UniProtKB-SubCell"/>
</dbReference>
<dbReference type="Gene3D" id="3.40.50.150">
    <property type="entry name" value="Vaccinia Virus protein VP39"/>
    <property type="match status" value="1"/>
</dbReference>
<dbReference type="EC" id="2.1.1.319" evidence="3"/>
<reference evidence="16" key="1">
    <citation type="journal article" date="2017" name="bioRxiv">
        <title>Comparative analysis of the genomes of Stylophora pistillata and Acropora digitifera provides evidence for extensive differences between species of corals.</title>
        <authorList>
            <person name="Voolstra C.R."/>
            <person name="Li Y."/>
            <person name="Liew Y.J."/>
            <person name="Baumgarten S."/>
            <person name="Zoccola D."/>
            <person name="Flot J.-F."/>
            <person name="Tambutte S."/>
            <person name="Allemand D."/>
            <person name="Aranda M."/>
        </authorList>
    </citation>
    <scope>NUCLEOTIDE SEQUENCE [LARGE SCALE GENOMIC DNA]</scope>
</reference>
<dbReference type="InterPro" id="IPR025799">
    <property type="entry name" value="Arg_MeTrfase"/>
</dbReference>
<evidence type="ECO:0000256" key="8">
    <source>
        <dbReference type="ARBA" id="ARBA00022853"/>
    </source>
</evidence>
<keyword evidence="9" id="KW-0805">Transcription regulation</keyword>
<keyword evidence="16" id="KW-1185">Reference proteome</keyword>